<dbReference type="PANTHER" id="PTHR42852">
    <property type="entry name" value="THIOL:DISULFIDE INTERCHANGE PROTEIN DSBE"/>
    <property type="match status" value="1"/>
</dbReference>
<reference evidence="8" key="1">
    <citation type="journal article" date="2019" name="Int. J. Syst. Evol. Microbiol.">
        <title>The Global Catalogue of Microorganisms (GCM) 10K type strain sequencing project: providing services to taxonomists for standard genome sequencing and annotation.</title>
        <authorList>
            <consortium name="The Broad Institute Genomics Platform"/>
            <consortium name="The Broad Institute Genome Sequencing Center for Infectious Disease"/>
            <person name="Wu L."/>
            <person name="Ma J."/>
        </authorList>
    </citation>
    <scope>NUCLEOTIDE SEQUENCE [LARGE SCALE GENOMIC DNA]</scope>
    <source>
        <strain evidence="8">JCM 16021</strain>
    </source>
</reference>
<evidence type="ECO:0000256" key="2">
    <source>
        <dbReference type="ARBA" id="ARBA00022748"/>
    </source>
</evidence>
<accession>A0ABP5KEC7</accession>
<evidence type="ECO:0000256" key="4">
    <source>
        <dbReference type="ARBA" id="ARBA00023157"/>
    </source>
</evidence>
<dbReference type="CDD" id="cd02966">
    <property type="entry name" value="TlpA_like_family"/>
    <property type="match status" value="1"/>
</dbReference>
<evidence type="ECO:0000256" key="3">
    <source>
        <dbReference type="ARBA" id="ARBA00022968"/>
    </source>
</evidence>
<evidence type="ECO:0000313" key="7">
    <source>
        <dbReference type="EMBL" id="GAA2131304.1"/>
    </source>
</evidence>
<name>A0ABP5KEC7_9ACTN</name>
<keyword evidence="3" id="KW-0735">Signal-anchor</keyword>
<dbReference type="PROSITE" id="PS00194">
    <property type="entry name" value="THIOREDOXIN_1"/>
    <property type="match status" value="1"/>
</dbReference>
<feature type="domain" description="Thioredoxin" evidence="6">
    <location>
        <begin position="44"/>
        <end position="188"/>
    </location>
</feature>
<dbReference type="Proteomes" id="UP001500575">
    <property type="component" value="Unassembled WGS sequence"/>
</dbReference>
<gene>
    <name evidence="7" type="ORF">GCM10009843_34720</name>
</gene>
<dbReference type="Gene3D" id="3.40.30.10">
    <property type="entry name" value="Glutaredoxin"/>
    <property type="match status" value="1"/>
</dbReference>
<evidence type="ECO:0000259" key="6">
    <source>
        <dbReference type="PROSITE" id="PS51352"/>
    </source>
</evidence>
<dbReference type="PROSITE" id="PS51352">
    <property type="entry name" value="THIOREDOXIN_2"/>
    <property type="match status" value="1"/>
</dbReference>
<keyword evidence="2" id="KW-0201">Cytochrome c-type biogenesis</keyword>
<dbReference type="SUPFAM" id="SSF52833">
    <property type="entry name" value="Thioredoxin-like"/>
    <property type="match status" value="1"/>
</dbReference>
<dbReference type="InterPro" id="IPR017937">
    <property type="entry name" value="Thioredoxin_CS"/>
</dbReference>
<dbReference type="InterPro" id="IPR013740">
    <property type="entry name" value="Redoxin"/>
</dbReference>
<keyword evidence="4" id="KW-1015">Disulfide bond</keyword>
<dbReference type="EMBL" id="BAAAQQ010000013">
    <property type="protein sequence ID" value="GAA2131304.1"/>
    <property type="molecule type" value="Genomic_DNA"/>
</dbReference>
<evidence type="ECO:0000313" key="8">
    <source>
        <dbReference type="Proteomes" id="UP001500575"/>
    </source>
</evidence>
<dbReference type="RefSeq" id="WP_344305080.1">
    <property type="nucleotide sequence ID" value="NZ_BAAAQQ010000013.1"/>
</dbReference>
<comment type="caution">
    <text evidence="7">The sequence shown here is derived from an EMBL/GenBank/DDBJ whole genome shotgun (WGS) entry which is preliminary data.</text>
</comment>
<keyword evidence="5" id="KW-0676">Redox-active center</keyword>
<evidence type="ECO:0000256" key="1">
    <source>
        <dbReference type="ARBA" id="ARBA00004196"/>
    </source>
</evidence>
<dbReference type="Pfam" id="PF08534">
    <property type="entry name" value="Redoxin"/>
    <property type="match status" value="1"/>
</dbReference>
<dbReference type="InterPro" id="IPR036249">
    <property type="entry name" value="Thioredoxin-like_sf"/>
</dbReference>
<keyword evidence="8" id="KW-1185">Reference proteome</keyword>
<keyword evidence="3" id="KW-0812">Transmembrane</keyword>
<dbReference type="PANTHER" id="PTHR42852:SF6">
    <property type="entry name" value="THIOL:DISULFIDE INTERCHANGE PROTEIN DSBE"/>
    <property type="match status" value="1"/>
</dbReference>
<dbReference type="InterPro" id="IPR050553">
    <property type="entry name" value="Thioredoxin_ResA/DsbE_sf"/>
</dbReference>
<dbReference type="InterPro" id="IPR013766">
    <property type="entry name" value="Thioredoxin_domain"/>
</dbReference>
<evidence type="ECO:0000256" key="5">
    <source>
        <dbReference type="ARBA" id="ARBA00023284"/>
    </source>
</evidence>
<protein>
    <submittedName>
        <fullName evidence="7">TlpA disulfide reductase family protein</fullName>
    </submittedName>
</protein>
<organism evidence="7 8">
    <name type="scientific">Nocardioides bigeumensis</name>
    <dbReference type="NCBI Taxonomy" id="433657"/>
    <lineage>
        <taxon>Bacteria</taxon>
        <taxon>Bacillati</taxon>
        <taxon>Actinomycetota</taxon>
        <taxon>Actinomycetes</taxon>
        <taxon>Propionibacteriales</taxon>
        <taxon>Nocardioidaceae</taxon>
        <taxon>Nocardioides</taxon>
    </lineage>
</organism>
<sequence length="192" mass="19845">MKGLRGSRRAVAGLACALVLTGCSTFEGTGDKGYVSGDGRVTQVAAVDRGEPIVLEGEDLEGQPLDLADYRGKPVVVNVWGSWCAACRIETPDLLEAEEELEGVAEFVGINSRDTSTAQALSYERRAGITFPSFYSPTGEAALAFPQLAIATVPATIVLDAEGRVAATIPGGLPSAQTLVDVVEDAAGSTDG</sequence>
<proteinExistence type="predicted"/>
<comment type="subcellular location">
    <subcellularLocation>
        <location evidence="1">Cell envelope</location>
    </subcellularLocation>
</comment>
<dbReference type="PROSITE" id="PS51257">
    <property type="entry name" value="PROKAR_LIPOPROTEIN"/>
    <property type="match status" value="1"/>
</dbReference>